<dbReference type="InterPro" id="IPR020573">
    <property type="entry name" value="UDP_GlcNAc_AcTrfase_non-rep"/>
</dbReference>
<comment type="pathway">
    <text evidence="7">Bacterial outer membrane biogenesis; LPS lipid A biosynthesis.</text>
</comment>
<dbReference type="InterPro" id="IPR011004">
    <property type="entry name" value="Trimer_LpxA-like_sf"/>
</dbReference>
<evidence type="ECO:0000259" key="9">
    <source>
        <dbReference type="Pfam" id="PF04613"/>
    </source>
</evidence>
<feature type="compositionally biased region" description="Basic and acidic residues" evidence="8">
    <location>
        <begin position="12"/>
        <end position="32"/>
    </location>
</feature>
<dbReference type="Pfam" id="PF04613">
    <property type="entry name" value="LpxD"/>
    <property type="match status" value="1"/>
</dbReference>
<reference evidence="10" key="1">
    <citation type="journal article" date="2020" name="mSystems">
        <title>Genome- and Community-Level Interaction Insights into Carbon Utilization and Element Cycling Functions of Hydrothermarchaeota in Hydrothermal Sediment.</title>
        <authorList>
            <person name="Zhou Z."/>
            <person name="Liu Y."/>
            <person name="Xu W."/>
            <person name="Pan J."/>
            <person name="Luo Z.H."/>
            <person name="Li M."/>
        </authorList>
    </citation>
    <scope>NUCLEOTIDE SEQUENCE [LARGE SCALE GENOMIC DNA]</scope>
    <source>
        <strain evidence="10">HyVt-483</strain>
    </source>
</reference>
<feature type="active site" description="Proton acceptor" evidence="7">
    <location>
        <position position="271"/>
    </location>
</feature>
<keyword evidence="3 7" id="KW-0808">Transferase</keyword>
<dbReference type="GO" id="GO:0016020">
    <property type="term" value="C:membrane"/>
    <property type="evidence" value="ECO:0007669"/>
    <property type="project" value="GOC"/>
</dbReference>
<dbReference type="Pfam" id="PF00132">
    <property type="entry name" value="Hexapep"/>
    <property type="match status" value="3"/>
</dbReference>
<dbReference type="InterPro" id="IPR018357">
    <property type="entry name" value="Hexapep_transf_CS"/>
</dbReference>
<dbReference type="SUPFAM" id="SSF51161">
    <property type="entry name" value="Trimeric LpxA-like enzymes"/>
    <property type="match status" value="1"/>
</dbReference>
<dbReference type="PANTHER" id="PTHR43378:SF2">
    <property type="entry name" value="UDP-3-O-ACYLGLUCOSAMINE N-ACYLTRANSFERASE 1, MITOCHONDRIAL-RELATED"/>
    <property type="match status" value="1"/>
</dbReference>
<dbReference type="EMBL" id="DRMH01000035">
    <property type="protein sequence ID" value="HFC97458.1"/>
    <property type="molecule type" value="Genomic_DNA"/>
</dbReference>
<organism evidence="10">
    <name type="scientific">Thermosulfurimonas dismutans</name>
    <dbReference type="NCBI Taxonomy" id="999894"/>
    <lineage>
        <taxon>Bacteria</taxon>
        <taxon>Pseudomonadati</taxon>
        <taxon>Thermodesulfobacteriota</taxon>
        <taxon>Thermodesulfobacteria</taxon>
        <taxon>Thermodesulfobacteriales</taxon>
        <taxon>Thermodesulfobacteriaceae</taxon>
        <taxon>Thermosulfurimonas</taxon>
    </lineage>
</organism>
<comment type="catalytic activity">
    <reaction evidence="7">
        <text>a UDP-3-O-[(3R)-3-hydroxyacyl]-alpha-D-glucosamine + a (3R)-hydroxyacyl-[ACP] = a UDP-2-N,3-O-bis[(3R)-3-hydroxyacyl]-alpha-D-glucosamine + holo-[ACP] + H(+)</text>
        <dbReference type="Rhea" id="RHEA:53836"/>
        <dbReference type="Rhea" id="RHEA-COMP:9685"/>
        <dbReference type="Rhea" id="RHEA-COMP:9945"/>
        <dbReference type="ChEBI" id="CHEBI:15378"/>
        <dbReference type="ChEBI" id="CHEBI:64479"/>
        <dbReference type="ChEBI" id="CHEBI:78827"/>
        <dbReference type="ChEBI" id="CHEBI:137740"/>
        <dbReference type="ChEBI" id="CHEBI:137748"/>
        <dbReference type="EC" id="2.3.1.191"/>
    </reaction>
</comment>
<dbReference type="GO" id="GO:0016410">
    <property type="term" value="F:N-acyltransferase activity"/>
    <property type="evidence" value="ECO:0007669"/>
    <property type="project" value="InterPro"/>
</dbReference>
<comment type="function">
    <text evidence="7">Catalyzes the N-acylation of UDP-3-O-acylglucosamine using 3-hydroxyacyl-ACP as the acyl donor. Is involved in the biosynthesis of lipid A, a phosphorylated glycolipid that anchors the lipopolysaccharide to the outer membrane of the cell.</text>
</comment>
<dbReference type="PROSITE" id="PS00101">
    <property type="entry name" value="HEXAPEP_TRANSFERASES"/>
    <property type="match status" value="1"/>
</dbReference>
<dbReference type="InterPro" id="IPR001451">
    <property type="entry name" value="Hexapep"/>
</dbReference>
<protein>
    <recommendedName>
        <fullName evidence="7">UDP-3-O-acylglucosamine N-acyltransferase</fullName>
        <ecNumber evidence="7">2.3.1.191</ecNumber>
    </recommendedName>
</protein>
<dbReference type="CDD" id="cd03352">
    <property type="entry name" value="LbH_LpxD"/>
    <property type="match status" value="1"/>
</dbReference>
<evidence type="ECO:0000256" key="5">
    <source>
        <dbReference type="ARBA" id="ARBA00023098"/>
    </source>
</evidence>
<name>A0A7C3GED4_9BACT</name>
<dbReference type="EC" id="2.3.1.191" evidence="7"/>
<evidence type="ECO:0000313" key="10">
    <source>
        <dbReference type="EMBL" id="HFC97458.1"/>
    </source>
</evidence>
<accession>A0A7C3GED4</accession>
<keyword evidence="5 7" id="KW-0443">Lipid metabolism</keyword>
<keyword evidence="2 7" id="KW-0441">Lipid A biosynthesis</keyword>
<evidence type="ECO:0000256" key="2">
    <source>
        <dbReference type="ARBA" id="ARBA00022556"/>
    </source>
</evidence>
<evidence type="ECO:0000256" key="1">
    <source>
        <dbReference type="ARBA" id="ARBA00022516"/>
    </source>
</evidence>
<dbReference type="NCBIfam" id="TIGR01853">
    <property type="entry name" value="lipid_A_lpxD"/>
    <property type="match status" value="1"/>
</dbReference>
<sequence>MKPGRHQKSRRTSRERSSLRPGERVKKETTHRLSELAKRVQGELWGPDLEVRGVSSLELAREEELSFVESRAHLKAARKTRARALLAPPELEGELPGEKSLILCKNVRAALARIAGLFWQPAHPAPGISPLAVIEEGAEIGERVSIGPWVYVGRGARIGRQSVLYPGVFVGAGAEIGERCVLYPYVVLYPGVKLSEGVVLHAGTVIGADGFGYAQEFGPEGLRHLKIPHFGTVEIGPEVEIGANSCVDRGTFGATRIGAGTKIDNLTQVGHNVEIGEGAIIVAQCGLGGHARLGRFVMMGGQVGVAPGAEIGEGARVAAKSGISGRIAPGEEVAGIPAIPARVWRKAAVAFARLPDMVKDWLKWKKSPGGKGENP</sequence>
<evidence type="ECO:0000256" key="4">
    <source>
        <dbReference type="ARBA" id="ARBA00022737"/>
    </source>
</evidence>
<feature type="compositionally biased region" description="Basic residues" evidence="8">
    <location>
        <begin position="1"/>
        <end position="11"/>
    </location>
</feature>
<evidence type="ECO:0000256" key="3">
    <source>
        <dbReference type="ARBA" id="ARBA00022679"/>
    </source>
</evidence>
<keyword evidence="1 7" id="KW-0444">Lipid biosynthesis</keyword>
<evidence type="ECO:0000256" key="6">
    <source>
        <dbReference type="ARBA" id="ARBA00023315"/>
    </source>
</evidence>
<evidence type="ECO:0000256" key="7">
    <source>
        <dbReference type="HAMAP-Rule" id="MF_00523"/>
    </source>
</evidence>
<dbReference type="Gene3D" id="3.40.1390.10">
    <property type="entry name" value="MurE/MurF, N-terminal domain"/>
    <property type="match status" value="1"/>
</dbReference>
<proteinExistence type="inferred from homology"/>
<comment type="subunit">
    <text evidence="7">Homotrimer.</text>
</comment>
<dbReference type="Gene3D" id="2.160.10.10">
    <property type="entry name" value="Hexapeptide repeat proteins"/>
    <property type="match status" value="1"/>
</dbReference>
<dbReference type="InterPro" id="IPR007691">
    <property type="entry name" value="LpxD"/>
</dbReference>
<feature type="region of interest" description="Disordered" evidence="8">
    <location>
        <begin position="1"/>
        <end position="32"/>
    </location>
</feature>
<dbReference type="UniPathway" id="UPA00973"/>
<dbReference type="GO" id="GO:0103118">
    <property type="term" value="F:UDP-3-O-[(3R)-3-hydroxyacyl]-glucosamine N-acyltransferase activity"/>
    <property type="evidence" value="ECO:0007669"/>
    <property type="project" value="UniProtKB-EC"/>
</dbReference>
<dbReference type="GO" id="GO:0009245">
    <property type="term" value="P:lipid A biosynthetic process"/>
    <property type="evidence" value="ECO:0007669"/>
    <property type="project" value="UniProtKB-UniRule"/>
</dbReference>
<dbReference type="HAMAP" id="MF_00523">
    <property type="entry name" value="LpxD"/>
    <property type="match status" value="1"/>
</dbReference>
<gene>
    <name evidence="7 10" type="primary">lpxD</name>
    <name evidence="10" type="ORF">ENJ40_03225</name>
</gene>
<comment type="similarity">
    <text evidence="7">Belongs to the transferase hexapeptide repeat family. LpxD subfamily.</text>
</comment>
<keyword evidence="6 7" id="KW-0012">Acyltransferase</keyword>
<comment type="caution">
    <text evidence="10">The sequence shown here is derived from an EMBL/GenBank/DDBJ whole genome shotgun (WGS) entry which is preliminary data.</text>
</comment>
<dbReference type="Proteomes" id="UP000886043">
    <property type="component" value="Unassembled WGS sequence"/>
</dbReference>
<dbReference type="PANTHER" id="PTHR43378">
    <property type="entry name" value="UDP-3-O-ACYLGLUCOSAMINE N-ACYLTRANSFERASE"/>
    <property type="match status" value="1"/>
</dbReference>
<feature type="domain" description="UDP-3-O-[3-hydroxymyristoyl] glucosamine N-acyltransferase non-repeat region" evidence="9">
    <location>
        <begin position="48"/>
        <end position="115"/>
    </location>
</feature>
<dbReference type="NCBIfam" id="NF002060">
    <property type="entry name" value="PRK00892.1"/>
    <property type="match status" value="1"/>
</dbReference>
<dbReference type="AlphaFoldDB" id="A0A7C3GED4"/>
<evidence type="ECO:0000256" key="8">
    <source>
        <dbReference type="SAM" id="MobiDB-lite"/>
    </source>
</evidence>
<keyword evidence="4 7" id="KW-0677">Repeat</keyword>